<keyword evidence="5" id="KW-0408">Iron</keyword>
<reference key="1">
    <citation type="submission" date="2010-11" db="EMBL/GenBank/DDBJ databases">
        <title>The complete genome of chromosome of Calditerrivibrio nitroreducens DSM 19672.</title>
        <authorList>
            <consortium name="US DOE Joint Genome Institute (JGI-PGF)"/>
            <person name="Lucas S."/>
            <person name="Copeland A."/>
            <person name="Lapidus A."/>
            <person name="Bruce D."/>
            <person name="Goodwin L."/>
            <person name="Pitluck S."/>
            <person name="Kyrpides N."/>
            <person name="Mavromatis K."/>
            <person name="Ivanova N."/>
            <person name="Mikhailova N."/>
            <person name="Zeytun A."/>
            <person name="Brettin T."/>
            <person name="Detter J.C."/>
            <person name="Tapia R."/>
            <person name="Han C."/>
            <person name="Land M."/>
            <person name="Hauser L."/>
            <person name="Markowitz V."/>
            <person name="Cheng J.-F."/>
            <person name="Hugenholtz P."/>
            <person name="Woyke T."/>
            <person name="Wu D."/>
            <person name="Spring S."/>
            <person name="Schroeder M."/>
            <person name="Brambilla E."/>
            <person name="Klenk H.-P."/>
            <person name="Eisen J.A."/>
        </authorList>
    </citation>
    <scope>NUCLEOTIDE SEQUENCE [LARGE SCALE GENOMIC DNA]</scope>
    <source>
        <strain>DSM 19672</strain>
    </source>
</reference>
<name>E4TJ24_CALNY</name>
<sequence precursor="true">MKKFMFFLVFIFSYSTVMAYDPDSGCVKCHSDRQGLEKMGFPQMYLDPKEVDKEVNMGGVPTCVDCHLGNDKTMNKDEAHKDMPRPFYAAVGKNHKYEAVGRDSTGFAPIEPKGDDRTKLLIRKPNKEFIEKYGINQLTQLFYHDHDNKTMAYSPKVAKDTCGKCHEKEFSDYSKSGMGLNKYQRGFTSWTVNPPGPQNCGAWFGDNGERIKKESTKNFTEQMNAGLNRGCNKCHASCNDCHYKGFEKSNARHQFAKKVENLSCYGSGKGTVCHSGPMDRRRGAGYLREEFAYPYGELPTDVHAKNGVKCTDCHKMKDHSFGHLASKDAKESCSNCHKEIVEAVKLSKDHKNVDCSSCHIKAVGAYQFTFWGPGISEGQFNYFSKHKEYYGTRSLPTLVKHPTSGIWIPVKPYPMAVMNIKGDVKNTGLELREIKKTVVKGNTEIGEPDKFIVERKPGDVNDMYIITGIYKNLKNNDNMLAWIQMDKMSHALESARDCNSCHSSHDQIATSWFTYKVTNNVKKPFYGSYIIKAGKNGIEFSDFKYTEIQPVDGRNVDDFAPFVFNSKAWNVKGIDFSIPFNENEYSNRLNEYNMIYAKIHNLTLQYKNDKAMLDNLKKIKSILPHNQQIAVEMINKLEKK</sequence>
<evidence type="ECO:0000256" key="2">
    <source>
        <dbReference type="ARBA" id="ARBA00022617"/>
    </source>
</evidence>
<dbReference type="PANTHER" id="PTHR30333:SF4">
    <property type="entry name" value="CYTOCHROME C FAMILY PROTEIN"/>
    <property type="match status" value="1"/>
</dbReference>
<dbReference type="InterPro" id="IPR036280">
    <property type="entry name" value="Multihaem_cyt_sf"/>
</dbReference>
<proteinExistence type="predicted"/>
<accession>E4TJ24</accession>
<dbReference type="InterPro" id="IPR051174">
    <property type="entry name" value="Cytochrome_c-type_ET"/>
</dbReference>
<keyword evidence="3" id="KW-0479">Metal-binding</keyword>
<feature type="signal peptide" evidence="6">
    <location>
        <begin position="1"/>
        <end position="19"/>
    </location>
</feature>
<keyword evidence="8" id="KW-1185">Reference proteome</keyword>
<dbReference type="RefSeq" id="WP_013451368.1">
    <property type="nucleotide sequence ID" value="NC_014758.1"/>
</dbReference>
<keyword evidence="6" id="KW-0732">Signal</keyword>
<keyword evidence="4" id="KW-0249">Electron transport</keyword>
<dbReference type="STRING" id="768670.Calni_1248"/>
<evidence type="ECO:0000256" key="3">
    <source>
        <dbReference type="ARBA" id="ARBA00022723"/>
    </source>
</evidence>
<dbReference type="HOGENOM" id="CLU_427413_0_0_0"/>
<organism evidence="7 8">
    <name type="scientific">Calditerrivibrio nitroreducens (strain DSM 19672 / NBRC 101217 / Yu37-1)</name>
    <dbReference type="NCBI Taxonomy" id="768670"/>
    <lineage>
        <taxon>Bacteria</taxon>
        <taxon>Pseudomonadati</taxon>
        <taxon>Deferribacterota</taxon>
        <taxon>Deferribacteres</taxon>
        <taxon>Deferribacterales</taxon>
        <taxon>Calditerrivibrionaceae</taxon>
    </lineage>
</organism>
<dbReference type="GO" id="GO:0046872">
    <property type="term" value="F:metal ion binding"/>
    <property type="evidence" value="ECO:0007669"/>
    <property type="project" value="UniProtKB-KW"/>
</dbReference>
<dbReference type="KEGG" id="cni:Calni_1248"/>
<evidence type="ECO:0000313" key="7">
    <source>
        <dbReference type="EMBL" id="ADR19156.1"/>
    </source>
</evidence>
<keyword evidence="2" id="KW-0349">Heme</keyword>
<feature type="chain" id="PRO_5003189791" evidence="6">
    <location>
        <begin position="20"/>
        <end position="640"/>
    </location>
</feature>
<dbReference type="SUPFAM" id="SSF48695">
    <property type="entry name" value="Multiheme cytochromes"/>
    <property type="match status" value="1"/>
</dbReference>
<dbReference type="Proteomes" id="UP000007039">
    <property type="component" value="Chromosome"/>
</dbReference>
<dbReference type="AlphaFoldDB" id="E4TJ24"/>
<dbReference type="OrthoDB" id="5389598at2"/>
<dbReference type="Gene3D" id="3.90.10.10">
    <property type="entry name" value="Cytochrome C3"/>
    <property type="match status" value="1"/>
</dbReference>
<evidence type="ECO:0000256" key="4">
    <source>
        <dbReference type="ARBA" id="ARBA00022982"/>
    </source>
</evidence>
<evidence type="ECO:0000313" key="8">
    <source>
        <dbReference type="Proteomes" id="UP000007039"/>
    </source>
</evidence>
<evidence type="ECO:0000256" key="5">
    <source>
        <dbReference type="ARBA" id="ARBA00023004"/>
    </source>
</evidence>
<dbReference type="eggNOG" id="COG3303">
    <property type="taxonomic scope" value="Bacteria"/>
</dbReference>
<protein>
    <submittedName>
        <fullName evidence="7">Cytochrome c family protein</fullName>
    </submittedName>
</protein>
<evidence type="ECO:0000256" key="1">
    <source>
        <dbReference type="ARBA" id="ARBA00022448"/>
    </source>
</evidence>
<evidence type="ECO:0000256" key="6">
    <source>
        <dbReference type="SAM" id="SignalP"/>
    </source>
</evidence>
<gene>
    <name evidence="7" type="ordered locus">Calni_1248</name>
</gene>
<keyword evidence="1" id="KW-0813">Transport</keyword>
<reference evidence="7 8" key="2">
    <citation type="journal article" date="2011" name="Stand. Genomic Sci.">
        <title>Complete genome sequence of Calditerrivibrio nitroreducens type strain (Yu37-1).</title>
        <authorList>
            <person name="Pitluck S."/>
            <person name="Sikorski J."/>
            <person name="Zeytun A."/>
            <person name="Lapidus A."/>
            <person name="Nolan M."/>
            <person name="Lucas S."/>
            <person name="Hammon N."/>
            <person name="Deshpande S."/>
            <person name="Cheng J.F."/>
            <person name="Tapia R."/>
            <person name="Han C."/>
            <person name="Goodwin L."/>
            <person name="Liolios K."/>
            <person name="Pagani I."/>
            <person name="Ivanova N."/>
            <person name="Mavromatis K."/>
            <person name="Pati A."/>
            <person name="Chen A."/>
            <person name="Palaniappan K."/>
            <person name="Hauser L."/>
            <person name="Chang Y.J."/>
            <person name="Jeffries C.D."/>
            <person name="Detter J.C."/>
            <person name="Brambilla E."/>
            <person name="Djao O.D."/>
            <person name="Rohde M."/>
            <person name="Spring S."/>
            <person name="Goker M."/>
            <person name="Woyke T."/>
            <person name="Bristow J."/>
            <person name="Eisen J.A."/>
            <person name="Markowitz V."/>
            <person name="Hugenholtz P."/>
            <person name="Kyrpides N.C."/>
            <person name="Klenk H.P."/>
            <person name="Land M."/>
        </authorList>
    </citation>
    <scope>NUCLEOTIDE SEQUENCE [LARGE SCALE GENOMIC DNA]</scope>
    <source>
        <strain evidence="8">DSM 19672 / NBRC 101217 / Yu37-1</strain>
    </source>
</reference>
<dbReference type="PANTHER" id="PTHR30333">
    <property type="entry name" value="CYTOCHROME C-TYPE PROTEIN"/>
    <property type="match status" value="1"/>
</dbReference>
<dbReference type="EMBL" id="CP002347">
    <property type="protein sequence ID" value="ADR19156.1"/>
    <property type="molecule type" value="Genomic_DNA"/>
</dbReference>